<dbReference type="STRING" id="1806891.Cs308_0330"/>
<keyword evidence="2" id="KW-1185">Reference proteome</keyword>
<evidence type="ECO:0000313" key="1">
    <source>
        <dbReference type="EMBL" id="ANH78501.1"/>
    </source>
</evidence>
<proteinExistence type="predicted"/>
<dbReference type="Proteomes" id="UP000078162">
    <property type="component" value="Chromosome"/>
</dbReference>
<gene>
    <name evidence="1" type="ORF">Cs308_0330</name>
</gene>
<accession>A0A1A9HVQ7</accession>
<name>A0A1A9HVQ7_9CHLA</name>
<sequence length="44" mass="5021">MSSCAHKIFDGKITGLKFQALYLYFKLEYANNGILMQDQDFSLG</sequence>
<dbReference type="EMBL" id="CP014639">
    <property type="protein sequence ID" value="ANH78501.1"/>
    <property type="molecule type" value="Genomic_DNA"/>
</dbReference>
<evidence type="ECO:0000313" key="2">
    <source>
        <dbReference type="Proteomes" id="UP000078162"/>
    </source>
</evidence>
<organism evidence="1 2">
    <name type="scientific">Candidatus Chlamydia sanziniae</name>
    <dbReference type="NCBI Taxonomy" id="1806891"/>
    <lineage>
        <taxon>Bacteria</taxon>
        <taxon>Pseudomonadati</taxon>
        <taxon>Chlamydiota</taxon>
        <taxon>Chlamydiia</taxon>
        <taxon>Chlamydiales</taxon>
        <taxon>Chlamydiaceae</taxon>
        <taxon>Chlamydia/Chlamydophila group</taxon>
        <taxon>Chlamydia</taxon>
    </lineage>
</organism>
<dbReference type="AlphaFoldDB" id="A0A1A9HVQ7"/>
<protein>
    <submittedName>
        <fullName evidence="1">Uncharacterized protein</fullName>
    </submittedName>
</protein>
<dbReference type="KEGG" id="csaz:Cs308_0330"/>
<reference evidence="1 2" key="1">
    <citation type="submission" date="2016-03" db="EMBL/GenBank/DDBJ databases">
        <title>Culture-independent genomics supports pathogen discovery for uncultivable bacteria within the genus Chlamydia.</title>
        <authorList>
            <person name="Taylor-Brown A."/>
            <person name="Bachmann N.L."/>
            <person name="Borel N."/>
            <person name="Polkinghorne A."/>
        </authorList>
    </citation>
    <scope>NUCLEOTIDE SEQUENCE [LARGE SCALE GENOMIC DNA]</scope>
    <source>
        <strain evidence="1 2">2742-308</strain>
    </source>
</reference>